<feature type="chain" id="PRO_5045419418" evidence="6">
    <location>
        <begin position="26"/>
        <end position="403"/>
    </location>
</feature>
<evidence type="ECO:0000256" key="5">
    <source>
        <dbReference type="ARBA" id="ARBA00023237"/>
    </source>
</evidence>
<dbReference type="Gene3D" id="1.20.1600.10">
    <property type="entry name" value="Outer membrane efflux proteins (OEP)"/>
    <property type="match status" value="1"/>
</dbReference>
<dbReference type="EMBL" id="JBHULC010000018">
    <property type="protein sequence ID" value="MFD2522273.1"/>
    <property type="molecule type" value="Genomic_DNA"/>
</dbReference>
<reference evidence="8" key="1">
    <citation type="journal article" date="2019" name="Int. J. Syst. Evol. Microbiol.">
        <title>The Global Catalogue of Microorganisms (GCM) 10K type strain sequencing project: providing services to taxonomists for standard genome sequencing and annotation.</title>
        <authorList>
            <consortium name="The Broad Institute Genomics Platform"/>
            <consortium name="The Broad Institute Genome Sequencing Center for Infectious Disease"/>
            <person name="Wu L."/>
            <person name="Ma J."/>
        </authorList>
    </citation>
    <scope>NUCLEOTIDE SEQUENCE [LARGE SCALE GENOMIC DNA]</scope>
    <source>
        <strain evidence="8">KCTC 52344</strain>
    </source>
</reference>
<comment type="caution">
    <text evidence="7">The sequence shown here is derived from an EMBL/GenBank/DDBJ whole genome shotgun (WGS) entry which is preliminary data.</text>
</comment>
<evidence type="ECO:0000256" key="4">
    <source>
        <dbReference type="ARBA" id="ARBA00023136"/>
    </source>
</evidence>
<dbReference type="InterPro" id="IPR051906">
    <property type="entry name" value="TolC-like"/>
</dbReference>
<dbReference type="SUPFAM" id="SSF56954">
    <property type="entry name" value="Outer membrane efflux proteins (OEP)"/>
    <property type="match status" value="1"/>
</dbReference>
<sequence length="403" mass="46711">MKVNILKRHSKLLLLILLISPKVFAQTLSLQQSIELANKNNYQLKINRLETEGQRLLIKTARELPKTNLDVQLGRTQTYYTNDYIVGLTQQFSHPKLYQAQADLQKSHVEASLKNEALNKNELIGRIKQIYYELFYYQQQRRILTQQDSVYRSTQQIAEARYKTGESNALEKTNAELRLQEISNRMRVLDKDEETAYKNFKLLLNSTQDFKLDFTIPLKKDTAFISNAHLFSENPLLSVFEQQSVVSQKQTNVEKQKLKPDFRVGLINQSIEHRLNQMVVSAGIGLPIFTKAQKARVEAAKVNEKIAESNLQSIDFQLNIQLSVLKTTYQKHKNSLNYYESFALPQSELMIKSAVRGYQTGEIDYVELIQNNQQAWQIKDNYLLTILNFNQTIIQIETLLGIE</sequence>
<keyword evidence="4" id="KW-0472">Membrane</keyword>
<keyword evidence="2" id="KW-1134">Transmembrane beta strand</keyword>
<evidence type="ECO:0000256" key="6">
    <source>
        <dbReference type="SAM" id="SignalP"/>
    </source>
</evidence>
<proteinExistence type="predicted"/>
<evidence type="ECO:0000256" key="3">
    <source>
        <dbReference type="ARBA" id="ARBA00022692"/>
    </source>
</evidence>
<protein>
    <submittedName>
        <fullName evidence="7">TolC family protein</fullName>
    </submittedName>
</protein>
<evidence type="ECO:0000256" key="2">
    <source>
        <dbReference type="ARBA" id="ARBA00022452"/>
    </source>
</evidence>
<keyword evidence="3" id="KW-0812">Transmembrane</keyword>
<evidence type="ECO:0000256" key="1">
    <source>
        <dbReference type="ARBA" id="ARBA00004442"/>
    </source>
</evidence>
<accession>A0ABW5JB43</accession>
<keyword evidence="8" id="KW-1185">Reference proteome</keyword>
<feature type="signal peptide" evidence="6">
    <location>
        <begin position="1"/>
        <end position="25"/>
    </location>
</feature>
<keyword evidence="5" id="KW-0998">Cell outer membrane</keyword>
<dbReference type="RefSeq" id="WP_340234391.1">
    <property type="nucleotide sequence ID" value="NZ_JBBEWC010000002.1"/>
</dbReference>
<dbReference type="PANTHER" id="PTHR30026">
    <property type="entry name" value="OUTER MEMBRANE PROTEIN TOLC"/>
    <property type="match status" value="1"/>
</dbReference>
<keyword evidence="6" id="KW-0732">Signal</keyword>
<dbReference type="PANTHER" id="PTHR30026:SF20">
    <property type="entry name" value="OUTER MEMBRANE PROTEIN TOLC"/>
    <property type="match status" value="1"/>
</dbReference>
<comment type="subcellular location">
    <subcellularLocation>
        <location evidence="1">Cell outer membrane</location>
    </subcellularLocation>
</comment>
<evidence type="ECO:0000313" key="7">
    <source>
        <dbReference type="EMBL" id="MFD2522273.1"/>
    </source>
</evidence>
<gene>
    <name evidence="7" type="ORF">ACFSR2_15360</name>
</gene>
<evidence type="ECO:0000313" key="8">
    <source>
        <dbReference type="Proteomes" id="UP001597510"/>
    </source>
</evidence>
<dbReference type="Proteomes" id="UP001597510">
    <property type="component" value="Unassembled WGS sequence"/>
</dbReference>
<name>A0ABW5JB43_9BACT</name>
<organism evidence="7 8">
    <name type="scientific">Emticicia soli</name>
    <dbReference type="NCBI Taxonomy" id="2027878"/>
    <lineage>
        <taxon>Bacteria</taxon>
        <taxon>Pseudomonadati</taxon>
        <taxon>Bacteroidota</taxon>
        <taxon>Cytophagia</taxon>
        <taxon>Cytophagales</taxon>
        <taxon>Leadbetterellaceae</taxon>
        <taxon>Emticicia</taxon>
    </lineage>
</organism>